<dbReference type="Proteomes" id="UP001243989">
    <property type="component" value="Unassembled WGS sequence"/>
</dbReference>
<dbReference type="AlphaFoldDB" id="A0AAJ0EEU6"/>
<feature type="region of interest" description="Disordered" evidence="1">
    <location>
        <begin position="187"/>
        <end position="206"/>
    </location>
</feature>
<organism evidence="2 3">
    <name type="scientific">Colletotrichum phormii</name>
    <dbReference type="NCBI Taxonomy" id="359342"/>
    <lineage>
        <taxon>Eukaryota</taxon>
        <taxon>Fungi</taxon>
        <taxon>Dikarya</taxon>
        <taxon>Ascomycota</taxon>
        <taxon>Pezizomycotina</taxon>
        <taxon>Sordariomycetes</taxon>
        <taxon>Hypocreomycetidae</taxon>
        <taxon>Glomerellales</taxon>
        <taxon>Glomerellaceae</taxon>
        <taxon>Colletotrichum</taxon>
        <taxon>Colletotrichum acutatum species complex</taxon>
    </lineage>
</organism>
<evidence type="ECO:0000313" key="3">
    <source>
        <dbReference type="Proteomes" id="UP001243989"/>
    </source>
</evidence>
<dbReference type="InterPro" id="IPR036249">
    <property type="entry name" value="Thioredoxin-like_sf"/>
</dbReference>
<evidence type="ECO:0000256" key="1">
    <source>
        <dbReference type="SAM" id="MobiDB-lite"/>
    </source>
</evidence>
<dbReference type="Gene3D" id="3.40.30.10">
    <property type="entry name" value="Glutaredoxin"/>
    <property type="match status" value="1"/>
</dbReference>
<protein>
    <submittedName>
        <fullName evidence="2">Sucrase/ferredoxin-like-domain-containing protein</fullName>
    </submittedName>
</protein>
<dbReference type="Pfam" id="PF06999">
    <property type="entry name" value="Suc_Fer-like"/>
    <property type="match status" value="1"/>
</dbReference>
<proteinExistence type="predicted"/>
<comment type="caution">
    <text evidence="2">The sequence shown here is derived from an EMBL/GenBank/DDBJ whole genome shotgun (WGS) entry which is preliminary data.</text>
</comment>
<dbReference type="CDD" id="cd03062">
    <property type="entry name" value="TRX_Fd_Sucrase"/>
    <property type="match status" value="1"/>
</dbReference>
<keyword evidence="3" id="KW-1185">Reference proteome</keyword>
<reference evidence="2" key="1">
    <citation type="submission" date="2021-06" db="EMBL/GenBank/DDBJ databases">
        <title>Comparative genomics, transcriptomics and evolutionary studies reveal genomic signatures of adaptation to plant cell wall in hemibiotrophic fungi.</title>
        <authorList>
            <consortium name="DOE Joint Genome Institute"/>
            <person name="Baroncelli R."/>
            <person name="Diaz J.F."/>
            <person name="Benocci T."/>
            <person name="Peng M."/>
            <person name="Battaglia E."/>
            <person name="Haridas S."/>
            <person name="Andreopoulos W."/>
            <person name="Labutti K."/>
            <person name="Pangilinan J."/>
            <person name="Floch G.L."/>
            <person name="Makela M.R."/>
            <person name="Henrissat B."/>
            <person name="Grigoriev I.V."/>
            <person name="Crouch J.A."/>
            <person name="De Vries R.P."/>
            <person name="Sukno S.A."/>
            <person name="Thon M.R."/>
        </authorList>
    </citation>
    <scope>NUCLEOTIDE SEQUENCE</scope>
    <source>
        <strain evidence="2">CBS 102054</strain>
    </source>
</reference>
<sequence length="365" mass="39404">MTSAFKSFVSGAKKFALGTAKGVPVLELFPKTDPAVDGEDCEHDCESCHVKYPKGFKIDEGDELYGMVKGWSTHALVATGKSDWVRDVADEKGSVMEAIGKAAAPSNGKLMLSASNIPTPNHSSDYTEPTTVLLLPAFVIIDHVTPKRVPELITEFVDKAPTNISPLAPLALPTSVPVASLTNNGTDTSAAAAATTTSSNGIPPEISRRPCPHSALILLCSQKTRDARCGQSAPLLRKELERHLRPLGLFRDMDDERPGGVGIYFISHVGGHKYSANVMVYRRPDAFGLDDVERVTEGGEHMVPKAKTVVPETEDVGAAQCIWLARIKPEDCENLVKYTILQGKVVKPETQLRGGFDRAKGIMSW</sequence>
<feature type="compositionally biased region" description="Low complexity" evidence="1">
    <location>
        <begin position="187"/>
        <end position="199"/>
    </location>
</feature>
<dbReference type="RefSeq" id="XP_060443043.1">
    <property type="nucleotide sequence ID" value="XM_060586803.1"/>
</dbReference>
<dbReference type="EMBL" id="JAHMHQ010000015">
    <property type="protein sequence ID" value="KAK1634436.1"/>
    <property type="molecule type" value="Genomic_DNA"/>
</dbReference>
<gene>
    <name evidence="2" type="ORF">BDP81DRAFT_378756</name>
</gene>
<dbReference type="InterPro" id="IPR009737">
    <property type="entry name" value="Aim32/Apd1-like"/>
</dbReference>
<dbReference type="SUPFAM" id="SSF52833">
    <property type="entry name" value="Thioredoxin-like"/>
    <property type="match status" value="1"/>
</dbReference>
<evidence type="ECO:0000313" key="2">
    <source>
        <dbReference type="EMBL" id="KAK1634436.1"/>
    </source>
</evidence>
<name>A0AAJ0EEU6_9PEZI</name>
<dbReference type="GeneID" id="85471665"/>
<accession>A0AAJ0EEU6</accession>
<dbReference type="PANTHER" id="PTHR31902">
    <property type="entry name" value="ACTIN PATCHES DISTAL PROTEIN 1"/>
    <property type="match status" value="1"/>
</dbReference>
<dbReference type="PANTHER" id="PTHR31902:SF14">
    <property type="entry name" value="ACTIN PATCHES DISTAL PROTEIN 1"/>
    <property type="match status" value="1"/>
</dbReference>